<proteinExistence type="predicted"/>
<comment type="caution">
    <text evidence="2">The sequence shown here is derived from an EMBL/GenBank/DDBJ whole genome shotgun (WGS) entry which is preliminary data.</text>
</comment>
<reference evidence="2" key="2">
    <citation type="submission" date="2021-08" db="EMBL/GenBank/DDBJ databases">
        <authorList>
            <person name="Tani A."/>
            <person name="Ola A."/>
            <person name="Ogura Y."/>
            <person name="Katsura K."/>
            <person name="Hayashi T."/>
        </authorList>
    </citation>
    <scope>NUCLEOTIDE SEQUENCE</scope>
    <source>
        <strain evidence="2">LMG 23639</strain>
    </source>
</reference>
<dbReference type="Proteomes" id="UP001055102">
    <property type="component" value="Unassembled WGS sequence"/>
</dbReference>
<dbReference type="EMBL" id="BPQR01000084">
    <property type="protein sequence ID" value="GJE08613.1"/>
    <property type="molecule type" value="Genomic_DNA"/>
</dbReference>
<keyword evidence="3" id="KW-1185">Reference proteome</keyword>
<accession>A0ABQ4T2W9</accession>
<keyword evidence="1" id="KW-0175">Coiled coil</keyword>
<organism evidence="2 3">
    <name type="scientific">Methylobacterium jeotgali</name>
    <dbReference type="NCBI Taxonomy" id="381630"/>
    <lineage>
        <taxon>Bacteria</taxon>
        <taxon>Pseudomonadati</taxon>
        <taxon>Pseudomonadota</taxon>
        <taxon>Alphaproteobacteria</taxon>
        <taxon>Hyphomicrobiales</taxon>
        <taxon>Methylobacteriaceae</taxon>
        <taxon>Methylobacterium</taxon>
    </lineage>
</organism>
<reference evidence="2" key="1">
    <citation type="journal article" date="2021" name="Front. Microbiol.">
        <title>Comprehensive Comparative Genomics and Phenotyping of Methylobacterium Species.</title>
        <authorList>
            <person name="Alessa O."/>
            <person name="Ogura Y."/>
            <person name="Fujitani Y."/>
            <person name="Takami H."/>
            <person name="Hayashi T."/>
            <person name="Sahin N."/>
            <person name="Tani A."/>
        </authorList>
    </citation>
    <scope>NUCLEOTIDE SEQUENCE</scope>
    <source>
        <strain evidence="2">LMG 23639</strain>
    </source>
</reference>
<protein>
    <submittedName>
        <fullName evidence="2">Uncharacterized protein</fullName>
    </submittedName>
</protein>
<evidence type="ECO:0000313" key="2">
    <source>
        <dbReference type="EMBL" id="GJE08613.1"/>
    </source>
</evidence>
<sequence>MAETVKIHLYEALVRFDEDGNAAAHIRRIKRQIGEDGVEEFARVLPAEPSDLPAVAAAIGEENARLVAEIDRLTAEKAALEGQIGEALKAAEAAETGRLAALALVSALQDELSHLGAVQGV</sequence>
<feature type="coiled-coil region" evidence="1">
    <location>
        <begin position="56"/>
        <end position="90"/>
    </location>
</feature>
<name>A0ABQ4T2W9_9HYPH</name>
<evidence type="ECO:0000313" key="3">
    <source>
        <dbReference type="Proteomes" id="UP001055102"/>
    </source>
</evidence>
<evidence type="ECO:0000256" key="1">
    <source>
        <dbReference type="SAM" id="Coils"/>
    </source>
</evidence>
<gene>
    <name evidence="2" type="ORF">AOPFMNJM_3956</name>
</gene>
<dbReference type="RefSeq" id="WP_238278465.1">
    <property type="nucleotide sequence ID" value="NZ_BPQR01000084.1"/>
</dbReference>